<gene>
    <name evidence="2" type="primary">Trim15</name>
    <name evidence="2" type="ORF">ZOSHYP_R14940</name>
</gene>
<protein>
    <submittedName>
        <fullName evidence="2">TRI15 protein</fullName>
    </submittedName>
</protein>
<organism evidence="2 3">
    <name type="scientific">Zosterops hypoxanthus</name>
    <dbReference type="NCBI Taxonomy" id="2485327"/>
    <lineage>
        <taxon>Eukaryota</taxon>
        <taxon>Metazoa</taxon>
        <taxon>Chordata</taxon>
        <taxon>Craniata</taxon>
        <taxon>Vertebrata</taxon>
        <taxon>Euteleostomi</taxon>
        <taxon>Archelosauria</taxon>
        <taxon>Archosauria</taxon>
        <taxon>Dinosauria</taxon>
        <taxon>Saurischia</taxon>
        <taxon>Theropoda</taxon>
        <taxon>Coelurosauria</taxon>
        <taxon>Aves</taxon>
        <taxon>Neognathae</taxon>
        <taxon>Neoaves</taxon>
        <taxon>Telluraves</taxon>
        <taxon>Australaves</taxon>
        <taxon>Passeriformes</taxon>
        <taxon>Sylvioidea</taxon>
        <taxon>Zosteropidae</taxon>
        <taxon>Zosterops</taxon>
    </lineage>
</organism>
<feature type="non-terminal residue" evidence="2">
    <location>
        <position position="1"/>
    </location>
</feature>
<dbReference type="OrthoDB" id="9049620at2759"/>
<dbReference type="Proteomes" id="UP000549157">
    <property type="component" value="Unassembled WGS sequence"/>
</dbReference>
<proteinExistence type="predicted"/>
<keyword evidence="3" id="KW-1185">Reference proteome</keyword>
<feature type="non-terminal residue" evidence="2">
    <location>
        <position position="58"/>
    </location>
</feature>
<dbReference type="InterPro" id="IPR043136">
    <property type="entry name" value="B30.2/SPRY_sf"/>
</dbReference>
<feature type="domain" description="B30.2/SPRY" evidence="1">
    <location>
        <begin position="1"/>
        <end position="58"/>
    </location>
</feature>
<accession>A0A7L2K9G4</accession>
<reference evidence="2 3" key="1">
    <citation type="submission" date="2019-09" db="EMBL/GenBank/DDBJ databases">
        <title>Bird 10,000 Genomes (B10K) Project - Family phase.</title>
        <authorList>
            <person name="Zhang G."/>
        </authorList>
    </citation>
    <scope>NUCLEOTIDE SEQUENCE [LARGE SCALE GENOMIC DNA]</scope>
    <source>
        <strain evidence="2">B10K-DU-001-36</strain>
        <tissue evidence="2">Muscle</tissue>
    </source>
</reference>
<dbReference type="Gene3D" id="2.60.120.920">
    <property type="match status" value="1"/>
</dbReference>
<dbReference type="EMBL" id="VWYL01004982">
    <property type="protein sequence ID" value="NXR31897.1"/>
    <property type="molecule type" value="Genomic_DNA"/>
</dbReference>
<evidence type="ECO:0000259" key="1">
    <source>
        <dbReference type="PROSITE" id="PS50188"/>
    </source>
</evidence>
<dbReference type="SUPFAM" id="SSF49899">
    <property type="entry name" value="Concanavalin A-like lectins/glucanases"/>
    <property type="match status" value="1"/>
</dbReference>
<dbReference type="InterPro" id="IPR013320">
    <property type="entry name" value="ConA-like_dom_sf"/>
</dbReference>
<dbReference type="PROSITE" id="PS50188">
    <property type="entry name" value="B302_SPRY"/>
    <property type="match status" value="1"/>
</dbReference>
<evidence type="ECO:0000313" key="3">
    <source>
        <dbReference type="Proteomes" id="UP000549157"/>
    </source>
</evidence>
<evidence type="ECO:0000313" key="2">
    <source>
        <dbReference type="EMBL" id="NXR31897.1"/>
    </source>
</evidence>
<dbReference type="AlphaFoldDB" id="A0A7L2K9G4"/>
<dbReference type="InterPro" id="IPR001870">
    <property type="entry name" value="B30.2/SPRY"/>
</dbReference>
<comment type="caution">
    <text evidence="2">The sequence shown here is derived from an EMBL/GenBank/DDBJ whole genome shotgun (WGS) entry which is preliminary data.</text>
</comment>
<sequence length="58" mass="6717">RVPGRVRVSLDYDRGQVAFFDVDEKSLIFSFPAASFRGRRVRPWFLVWGEGAWLSLCP</sequence>
<name>A0A7L2K9G4_9PASS</name>